<proteinExistence type="predicted"/>
<dbReference type="Proteomes" id="UP000634136">
    <property type="component" value="Unassembled WGS sequence"/>
</dbReference>
<name>A0A834SSB9_9FABA</name>
<gene>
    <name evidence="1" type="ORF">G2W53_035765</name>
</gene>
<reference evidence="1" key="1">
    <citation type="submission" date="2020-09" db="EMBL/GenBank/DDBJ databases">
        <title>Genome-Enabled Discovery of Anthraquinone Biosynthesis in Senna tora.</title>
        <authorList>
            <person name="Kang S.-H."/>
            <person name="Pandey R.P."/>
            <person name="Lee C.-M."/>
            <person name="Sim J.-S."/>
            <person name="Jeong J.-T."/>
            <person name="Choi B.-S."/>
            <person name="Jung M."/>
            <person name="Ginzburg D."/>
            <person name="Zhao K."/>
            <person name="Won S.Y."/>
            <person name="Oh T.-J."/>
            <person name="Yu Y."/>
            <person name="Kim N.-H."/>
            <person name="Lee O.R."/>
            <person name="Lee T.-H."/>
            <person name="Bashyal P."/>
            <person name="Kim T.-S."/>
            <person name="Lee W.-H."/>
            <person name="Kawkins C."/>
            <person name="Kim C.-K."/>
            <person name="Kim J.S."/>
            <person name="Ahn B.O."/>
            <person name="Rhee S.Y."/>
            <person name="Sohng J.K."/>
        </authorList>
    </citation>
    <scope>NUCLEOTIDE SEQUENCE</scope>
    <source>
        <tissue evidence="1">Leaf</tissue>
    </source>
</reference>
<evidence type="ECO:0000313" key="1">
    <source>
        <dbReference type="EMBL" id="KAF7809022.1"/>
    </source>
</evidence>
<sequence length="53" mass="6203">MGSSNLCRDYSFIHKKDYWRINKASQIMLNPINLIDFGDGTIIQKPIYLHAFD</sequence>
<dbReference type="EMBL" id="JAAIUW010000011">
    <property type="protein sequence ID" value="KAF7809022.1"/>
    <property type="molecule type" value="Genomic_DNA"/>
</dbReference>
<evidence type="ECO:0000313" key="2">
    <source>
        <dbReference type="Proteomes" id="UP000634136"/>
    </source>
</evidence>
<keyword evidence="2" id="KW-1185">Reference proteome</keyword>
<comment type="caution">
    <text evidence="1">The sequence shown here is derived from an EMBL/GenBank/DDBJ whole genome shotgun (WGS) entry which is preliminary data.</text>
</comment>
<dbReference type="AlphaFoldDB" id="A0A834SSB9"/>
<accession>A0A834SSB9</accession>
<organism evidence="1 2">
    <name type="scientific">Senna tora</name>
    <dbReference type="NCBI Taxonomy" id="362788"/>
    <lineage>
        <taxon>Eukaryota</taxon>
        <taxon>Viridiplantae</taxon>
        <taxon>Streptophyta</taxon>
        <taxon>Embryophyta</taxon>
        <taxon>Tracheophyta</taxon>
        <taxon>Spermatophyta</taxon>
        <taxon>Magnoliopsida</taxon>
        <taxon>eudicotyledons</taxon>
        <taxon>Gunneridae</taxon>
        <taxon>Pentapetalae</taxon>
        <taxon>rosids</taxon>
        <taxon>fabids</taxon>
        <taxon>Fabales</taxon>
        <taxon>Fabaceae</taxon>
        <taxon>Caesalpinioideae</taxon>
        <taxon>Cassia clade</taxon>
        <taxon>Senna</taxon>
    </lineage>
</organism>
<protein>
    <submittedName>
        <fullName evidence="1">Uncharacterized protein</fullName>
    </submittedName>
</protein>